<accession>A0ABT9ESK6</accession>
<name>A0ABT9ESK6_9GAMM</name>
<dbReference type="Gene3D" id="3.40.50.300">
    <property type="entry name" value="P-loop containing nucleotide triphosphate hydrolases"/>
    <property type="match status" value="1"/>
</dbReference>
<dbReference type="Proteomes" id="UP001177341">
    <property type="component" value="Unassembled WGS sequence"/>
</dbReference>
<proteinExistence type="predicted"/>
<dbReference type="EMBL" id="JAUYVO010000003">
    <property type="protein sequence ID" value="MDP2522054.1"/>
    <property type="molecule type" value="Genomic_DNA"/>
</dbReference>
<organism evidence="1 2">
    <name type="scientific">Neptunomonas phycophila</name>
    <dbReference type="NCBI Taxonomy" id="1572645"/>
    <lineage>
        <taxon>Bacteria</taxon>
        <taxon>Pseudomonadati</taxon>
        <taxon>Pseudomonadota</taxon>
        <taxon>Gammaproteobacteria</taxon>
        <taxon>Oceanospirillales</taxon>
        <taxon>Oceanospirillaceae</taxon>
        <taxon>Neptunomonas</taxon>
    </lineage>
</organism>
<evidence type="ECO:0000313" key="1">
    <source>
        <dbReference type="EMBL" id="MDP2522054.1"/>
    </source>
</evidence>
<reference evidence="1" key="1">
    <citation type="submission" date="2023-07" db="EMBL/GenBank/DDBJ databases">
        <title>Genome content predicts the carbon catabolic preferences of heterotrophic bacteria.</title>
        <authorList>
            <person name="Gralka M."/>
        </authorList>
    </citation>
    <scope>NUCLEOTIDE SEQUENCE</scope>
    <source>
        <strain evidence="1">5G01</strain>
    </source>
</reference>
<keyword evidence="2" id="KW-1185">Reference proteome</keyword>
<evidence type="ECO:0000313" key="2">
    <source>
        <dbReference type="Proteomes" id="UP001177341"/>
    </source>
</evidence>
<comment type="caution">
    <text evidence="1">The sequence shown here is derived from an EMBL/GenBank/DDBJ whole genome shotgun (WGS) entry which is preliminary data.</text>
</comment>
<dbReference type="RefSeq" id="WP_305450378.1">
    <property type="nucleotide sequence ID" value="NZ_JAUYVO010000003.1"/>
</dbReference>
<dbReference type="SUPFAM" id="SSF52540">
    <property type="entry name" value="P-loop containing nucleoside triphosphate hydrolases"/>
    <property type="match status" value="1"/>
</dbReference>
<protein>
    <submittedName>
        <fullName evidence="1">Sulfotransferase</fullName>
    </submittedName>
</protein>
<sequence length="294" mass="34333">MKNSIIFVLSEKSSGSSYLARVLKELFKCNNYPVTQHYQNETLYWTKAASVLGLSQLKMLESSVPYSKSVAKADLEDFLSINLDDKSYDVNNKTDLFDAWLALSKRFGPIFIEKSPHHLLQPSVLTLLSEFKVYCEGIVDVQFVCIVRNPITTGYSQYRRWQIPPNRFYEQWKLTYLNWLSFSRLEGEHCSLIRYEELVMNPACALRPLVDKCGIDLSEMKLKEKGIAPKEQYLNDRFFHGVPDESVISLAKKYGYKENELIVNQSFPLWVCTVKLYLYRVMRSVYRRFKPYKG</sequence>
<dbReference type="Pfam" id="PF13469">
    <property type="entry name" value="Sulfotransfer_3"/>
    <property type="match status" value="1"/>
</dbReference>
<gene>
    <name evidence="1" type="ORF">Q8W30_05660</name>
</gene>
<dbReference type="InterPro" id="IPR027417">
    <property type="entry name" value="P-loop_NTPase"/>
</dbReference>